<dbReference type="PROSITE" id="PS50006">
    <property type="entry name" value="FHA_DOMAIN"/>
    <property type="match status" value="1"/>
</dbReference>
<dbReference type="Proteomes" id="UP000716291">
    <property type="component" value="Unassembled WGS sequence"/>
</dbReference>
<dbReference type="AlphaFoldDB" id="A0A9P6XG89"/>
<dbReference type="PANTHER" id="PTHR15067">
    <property type="entry name" value="E3 UBIQUITIN-PROTEIN LIGASE RNF8"/>
    <property type="match status" value="1"/>
</dbReference>
<dbReference type="PANTHER" id="PTHR15067:SF7">
    <property type="entry name" value="E3 UBIQUITIN-PROTEIN LIGASE DMA1-RELATED"/>
    <property type="match status" value="1"/>
</dbReference>
<keyword evidence="5" id="KW-0862">Zinc</keyword>
<dbReference type="SMART" id="SM00184">
    <property type="entry name" value="RING"/>
    <property type="match status" value="1"/>
</dbReference>
<dbReference type="GO" id="GO:0005829">
    <property type="term" value="C:cytosol"/>
    <property type="evidence" value="ECO:0007669"/>
    <property type="project" value="TreeGrafter"/>
</dbReference>
<dbReference type="GO" id="GO:0016567">
    <property type="term" value="P:protein ubiquitination"/>
    <property type="evidence" value="ECO:0007669"/>
    <property type="project" value="TreeGrafter"/>
</dbReference>
<keyword evidence="2" id="KW-0479">Metal-binding</keyword>
<organism evidence="10 11">
    <name type="scientific">Rhizopus oryzae</name>
    <name type="common">Mucormycosis agent</name>
    <name type="synonym">Rhizopus arrhizus var. delemar</name>
    <dbReference type="NCBI Taxonomy" id="64495"/>
    <lineage>
        <taxon>Eukaryota</taxon>
        <taxon>Fungi</taxon>
        <taxon>Fungi incertae sedis</taxon>
        <taxon>Mucoromycota</taxon>
        <taxon>Mucoromycotina</taxon>
        <taxon>Mucoromycetes</taxon>
        <taxon>Mucorales</taxon>
        <taxon>Mucorineae</taxon>
        <taxon>Rhizopodaceae</taxon>
        <taxon>Rhizopus</taxon>
    </lineage>
</organism>
<reference evidence="10" key="1">
    <citation type="journal article" date="2020" name="Microb. Genom.">
        <title>Genetic diversity of clinical and environmental Mucorales isolates obtained from an investigation of mucormycosis cases among solid organ transplant recipients.</title>
        <authorList>
            <person name="Nguyen M.H."/>
            <person name="Kaul D."/>
            <person name="Muto C."/>
            <person name="Cheng S.J."/>
            <person name="Richter R.A."/>
            <person name="Bruno V.M."/>
            <person name="Liu G."/>
            <person name="Beyhan S."/>
            <person name="Sundermann A.J."/>
            <person name="Mounaud S."/>
            <person name="Pasculle A.W."/>
            <person name="Nierman W.C."/>
            <person name="Driscoll E."/>
            <person name="Cumbie R."/>
            <person name="Clancy C.J."/>
            <person name="Dupont C.L."/>
        </authorList>
    </citation>
    <scope>NUCLEOTIDE SEQUENCE</scope>
    <source>
        <strain evidence="10">GL11</strain>
    </source>
</reference>
<feature type="domain" description="FHA" evidence="8">
    <location>
        <begin position="71"/>
        <end position="126"/>
    </location>
</feature>
<protein>
    <recommendedName>
        <fullName evidence="12">SMAD/FHA domain-containing protein</fullName>
    </recommendedName>
</protein>
<evidence type="ECO:0000256" key="5">
    <source>
        <dbReference type="ARBA" id="ARBA00022833"/>
    </source>
</evidence>
<dbReference type="PROSITE" id="PS50089">
    <property type="entry name" value="ZF_RING_2"/>
    <property type="match status" value="1"/>
</dbReference>
<dbReference type="SUPFAM" id="SSF49879">
    <property type="entry name" value="SMAD/FHA domain"/>
    <property type="match status" value="1"/>
</dbReference>
<dbReference type="SMART" id="SM00240">
    <property type="entry name" value="FHA"/>
    <property type="match status" value="1"/>
</dbReference>
<dbReference type="GO" id="GO:0006511">
    <property type="term" value="P:ubiquitin-dependent protein catabolic process"/>
    <property type="evidence" value="ECO:0007669"/>
    <property type="project" value="TreeGrafter"/>
</dbReference>
<feature type="region of interest" description="Disordered" evidence="7">
    <location>
        <begin position="387"/>
        <end position="407"/>
    </location>
</feature>
<keyword evidence="1" id="KW-0808">Transferase</keyword>
<dbReference type="Pfam" id="PF00498">
    <property type="entry name" value="FHA"/>
    <property type="match status" value="1"/>
</dbReference>
<dbReference type="InterPro" id="IPR000253">
    <property type="entry name" value="FHA_dom"/>
</dbReference>
<sequence length="407" mass="46252">MSISDSRRRSLSGASALLTRRFTRQTNDSRRATVCAQLPKVHIRIVPNIDNPSRSLIFDIVDRELEHGTKLFIGRYSERHMNSDCLSFKSKVVSRCHCEIWVEQDGKLYIRDTKSSSGTFLNHVRLSPAGQESRSVELHDGDLLQLGVDFQGGREEVYRSVKMKFELNRRHTRPLSFSLTAFQNLRSLTTQVDAVHDDTKTTDECCICLYALAPFQALFVAPCSHSFHFKCIRPLFQSYPGFQCPLCRTYSDLEANVAIEQEEMGHDAVESNLQSSPLSSSPSFHDVHHIEQEEDTNINRYSTAVAIEMESVEDISENPNTNNSHQIIEGSSLIENANHVSAAPRERKTSYILDKLKTVFFEKRKSNVISTISIKRRNKASRRERPISFPNFGMAGEPSMMCRQPTS</sequence>
<dbReference type="GO" id="GO:0061630">
    <property type="term" value="F:ubiquitin protein ligase activity"/>
    <property type="evidence" value="ECO:0007669"/>
    <property type="project" value="TreeGrafter"/>
</dbReference>
<dbReference type="InterPro" id="IPR008984">
    <property type="entry name" value="SMAD_FHA_dom_sf"/>
</dbReference>
<evidence type="ECO:0000256" key="4">
    <source>
        <dbReference type="ARBA" id="ARBA00022786"/>
    </source>
</evidence>
<evidence type="ECO:0000256" key="6">
    <source>
        <dbReference type="PROSITE-ProRule" id="PRU00175"/>
    </source>
</evidence>
<proteinExistence type="predicted"/>
<gene>
    <name evidence="10" type="ORF">G6F64_002504</name>
</gene>
<dbReference type="Gene3D" id="2.60.200.20">
    <property type="match status" value="1"/>
</dbReference>
<keyword evidence="11" id="KW-1185">Reference proteome</keyword>
<dbReference type="EMBL" id="JAANQT010000219">
    <property type="protein sequence ID" value="KAG1313097.1"/>
    <property type="molecule type" value="Genomic_DNA"/>
</dbReference>
<dbReference type="OrthoDB" id="687730at2759"/>
<evidence type="ECO:0000313" key="10">
    <source>
        <dbReference type="EMBL" id="KAG1313097.1"/>
    </source>
</evidence>
<keyword evidence="3 6" id="KW-0863">Zinc-finger</keyword>
<evidence type="ECO:0000259" key="8">
    <source>
        <dbReference type="PROSITE" id="PS50006"/>
    </source>
</evidence>
<evidence type="ECO:0000256" key="2">
    <source>
        <dbReference type="ARBA" id="ARBA00022723"/>
    </source>
</evidence>
<dbReference type="Pfam" id="PF17123">
    <property type="entry name" value="zf-RING_11"/>
    <property type="match status" value="1"/>
</dbReference>
<keyword evidence="4" id="KW-0833">Ubl conjugation pathway</keyword>
<comment type="caution">
    <text evidence="10">The sequence shown here is derived from an EMBL/GenBank/DDBJ whole genome shotgun (WGS) entry which is preliminary data.</text>
</comment>
<evidence type="ECO:0008006" key="12">
    <source>
        <dbReference type="Google" id="ProtNLM"/>
    </source>
</evidence>
<evidence type="ECO:0000256" key="1">
    <source>
        <dbReference type="ARBA" id="ARBA00022679"/>
    </source>
</evidence>
<dbReference type="SUPFAM" id="SSF57850">
    <property type="entry name" value="RING/U-box"/>
    <property type="match status" value="1"/>
</dbReference>
<name>A0A9P6XG89_RHIOR</name>
<evidence type="ECO:0000259" key="9">
    <source>
        <dbReference type="PROSITE" id="PS50089"/>
    </source>
</evidence>
<dbReference type="InterPro" id="IPR013083">
    <property type="entry name" value="Znf_RING/FYVE/PHD"/>
</dbReference>
<dbReference type="Gene3D" id="3.30.40.10">
    <property type="entry name" value="Zinc/RING finger domain, C3HC4 (zinc finger)"/>
    <property type="match status" value="1"/>
</dbReference>
<dbReference type="GO" id="GO:0032153">
    <property type="term" value="C:cell division site"/>
    <property type="evidence" value="ECO:0007669"/>
    <property type="project" value="TreeGrafter"/>
</dbReference>
<feature type="domain" description="RING-type" evidence="9">
    <location>
        <begin position="205"/>
        <end position="248"/>
    </location>
</feature>
<evidence type="ECO:0000256" key="7">
    <source>
        <dbReference type="SAM" id="MobiDB-lite"/>
    </source>
</evidence>
<evidence type="ECO:0000256" key="3">
    <source>
        <dbReference type="ARBA" id="ARBA00022771"/>
    </source>
</evidence>
<dbReference type="GO" id="GO:0000151">
    <property type="term" value="C:ubiquitin ligase complex"/>
    <property type="evidence" value="ECO:0007669"/>
    <property type="project" value="TreeGrafter"/>
</dbReference>
<accession>A0A9P6XG89</accession>
<dbReference type="InterPro" id="IPR001841">
    <property type="entry name" value="Znf_RING"/>
</dbReference>
<evidence type="ECO:0000313" key="11">
    <source>
        <dbReference type="Proteomes" id="UP000716291"/>
    </source>
</evidence>
<dbReference type="GO" id="GO:0008270">
    <property type="term" value="F:zinc ion binding"/>
    <property type="evidence" value="ECO:0007669"/>
    <property type="project" value="UniProtKB-KW"/>
</dbReference>